<evidence type="ECO:0000313" key="3">
    <source>
        <dbReference type="Proteomes" id="UP000324222"/>
    </source>
</evidence>
<dbReference type="EMBL" id="VSRR010048504">
    <property type="protein sequence ID" value="MPC78469.1"/>
    <property type="molecule type" value="Genomic_DNA"/>
</dbReference>
<evidence type="ECO:0000313" key="2">
    <source>
        <dbReference type="EMBL" id="MPC78469.1"/>
    </source>
</evidence>
<dbReference type="AlphaFoldDB" id="A0A5B7I9A5"/>
<protein>
    <submittedName>
        <fullName evidence="2">Uncharacterized protein</fullName>
    </submittedName>
</protein>
<evidence type="ECO:0000256" key="1">
    <source>
        <dbReference type="SAM" id="MobiDB-lite"/>
    </source>
</evidence>
<sequence>MEKSNGTGEARHLQLLPQAGGHRITGGPDRPHAGSGELGRRREPDWPAASIQAQSRVGDSGARLLAGRTDSP</sequence>
<dbReference type="Proteomes" id="UP000324222">
    <property type="component" value="Unassembled WGS sequence"/>
</dbReference>
<gene>
    <name evidence="2" type="ORF">E2C01_072956</name>
</gene>
<accession>A0A5B7I9A5</accession>
<name>A0A5B7I9A5_PORTR</name>
<keyword evidence="3" id="KW-1185">Reference proteome</keyword>
<reference evidence="2 3" key="1">
    <citation type="submission" date="2019-05" db="EMBL/GenBank/DDBJ databases">
        <title>Another draft genome of Portunus trituberculatus and its Hox gene families provides insights of decapod evolution.</title>
        <authorList>
            <person name="Jeong J.-H."/>
            <person name="Song I."/>
            <person name="Kim S."/>
            <person name="Choi T."/>
            <person name="Kim D."/>
            <person name="Ryu S."/>
            <person name="Kim W."/>
        </authorList>
    </citation>
    <scope>NUCLEOTIDE SEQUENCE [LARGE SCALE GENOMIC DNA]</scope>
    <source>
        <tissue evidence="2">Muscle</tissue>
    </source>
</reference>
<comment type="caution">
    <text evidence="2">The sequence shown here is derived from an EMBL/GenBank/DDBJ whole genome shotgun (WGS) entry which is preliminary data.</text>
</comment>
<organism evidence="2 3">
    <name type="scientific">Portunus trituberculatus</name>
    <name type="common">Swimming crab</name>
    <name type="synonym">Neptunus trituberculatus</name>
    <dbReference type="NCBI Taxonomy" id="210409"/>
    <lineage>
        <taxon>Eukaryota</taxon>
        <taxon>Metazoa</taxon>
        <taxon>Ecdysozoa</taxon>
        <taxon>Arthropoda</taxon>
        <taxon>Crustacea</taxon>
        <taxon>Multicrustacea</taxon>
        <taxon>Malacostraca</taxon>
        <taxon>Eumalacostraca</taxon>
        <taxon>Eucarida</taxon>
        <taxon>Decapoda</taxon>
        <taxon>Pleocyemata</taxon>
        <taxon>Brachyura</taxon>
        <taxon>Eubrachyura</taxon>
        <taxon>Portunoidea</taxon>
        <taxon>Portunidae</taxon>
        <taxon>Portuninae</taxon>
        <taxon>Portunus</taxon>
    </lineage>
</organism>
<feature type="region of interest" description="Disordered" evidence="1">
    <location>
        <begin position="1"/>
        <end position="72"/>
    </location>
</feature>
<proteinExistence type="predicted"/>